<dbReference type="AlphaFoldDB" id="X1IUV3"/>
<organism evidence="1">
    <name type="scientific">marine sediment metagenome</name>
    <dbReference type="NCBI Taxonomy" id="412755"/>
    <lineage>
        <taxon>unclassified sequences</taxon>
        <taxon>metagenomes</taxon>
        <taxon>ecological metagenomes</taxon>
    </lineage>
</organism>
<comment type="caution">
    <text evidence="1">The sequence shown here is derived from an EMBL/GenBank/DDBJ whole genome shotgun (WGS) entry which is preliminary data.</text>
</comment>
<dbReference type="InterPro" id="IPR010985">
    <property type="entry name" value="Ribbon_hlx_hlx"/>
</dbReference>
<proteinExistence type="predicted"/>
<gene>
    <name evidence="1" type="ORF">S03H2_47602</name>
</gene>
<dbReference type="EMBL" id="BARU01029963">
    <property type="protein sequence ID" value="GAH73025.1"/>
    <property type="molecule type" value="Genomic_DNA"/>
</dbReference>
<evidence type="ECO:0000313" key="1">
    <source>
        <dbReference type="EMBL" id="GAH73025.1"/>
    </source>
</evidence>
<accession>X1IUV3</accession>
<dbReference type="SUPFAM" id="SSF47598">
    <property type="entry name" value="Ribbon-helix-helix"/>
    <property type="match status" value="1"/>
</dbReference>
<sequence length="64" mass="7503">MSKEMVNINVRVTSTLKKIIEKYVDLDTHINVSDFTRDALREKIKRDAPWFLEEILKAEKPPST</sequence>
<evidence type="ECO:0008006" key="2">
    <source>
        <dbReference type="Google" id="ProtNLM"/>
    </source>
</evidence>
<name>X1IUV3_9ZZZZ</name>
<dbReference type="GO" id="GO:0006355">
    <property type="term" value="P:regulation of DNA-templated transcription"/>
    <property type="evidence" value="ECO:0007669"/>
    <property type="project" value="InterPro"/>
</dbReference>
<protein>
    <recommendedName>
        <fullName evidence="2">Ribbon-helix-helix protein CopG domain-containing protein</fullName>
    </recommendedName>
</protein>
<reference evidence="1" key="1">
    <citation type="journal article" date="2014" name="Front. Microbiol.">
        <title>High frequency of phylogenetically diverse reductive dehalogenase-homologous genes in deep subseafloor sedimentary metagenomes.</title>
        <authorList>
            <person name="Kawai M."/>
            <person name="Futagami T."/>
            <person name="Toyoda A."/>
            <person name="Takaki Y."/>
            <person name="Nishi S."/>
            <person name="Hori S."/>
            <person name="Arai W."/>
            <person name="Tsubouchi T."/>
            <person name="Morono Y."/>
            <person name="Uchiyama I."/>
            <person name="Ito T."/>
            <person name="Fujiyama A."/>
            <person name="Inagaki F."/>
            <person name="Takami H."/>
        </authorList>
    </citation>
    <scope>NUCLEOTIDE SEQUENCE</scope>
    <source>
        <strain evidence="1">Expedition CK06-06</strain>
    </source>
</reference>